<dbReference type="STRING" id="866536.Belba_0362"/>
<dbReference type="eggNOG" id="ENOG5033SJ7">
    <property type="taxonomic scope" value="Bacteria"/>
</dbReference>
<dbReference type="EMBL" id="CP003281">
    <property type="protein sequence ID" value="AFL83025.1"/>
    <property type="molecule type" value="Genomic_DNA"/>
</dbReference>
<dbReference type="KEGG" id="bbd:Belba_0362"/>
<evidence type="ECO:0000313" key="1">
    <source>
        <dbReference type="EMBL" id="AFL83025.1"/>
    </source>
</evidence>
<dbReference type="HOGENOM" id="CLU_1493862_0_0_10"/>
<dbReference type="Proteomes" id="UP000006050">
    <property type="component" value="Chromosome"/>
</dbReference>
<keyword evidence="2" id="KW-1185">Reference proteome</keyword>
<organism evidence="1 2">
    <name type="scientific">Belliella baltica (strain DSM 15883 / CIP 108006 / LMG 21964 / BA134)</name>
    <dbReference type="NCBI Taxonomy" id="866536"/>
    <lineage>
        <taxon>Bacteria</taxon>
        <taxon>Pseudomonadati</taxon>
        <taxon>Bacteroidota</taxon>
        <taxon>Cytophagia</taxon>
        <taxon>Cytophagales</taxon>
        <taxon>Cyclobacteriaceae</taxon>
        <taxon>Belliella</taxon>
    </lineage>
</organism>
<name>I3Z1A7_BELBD</name>
<dbReference type="AlphaFoldDB" id="I3Z1A7"/>
<evidence type="ECO:0000313" key="2">
    <source>
        <dbReference type="Proteomes" id="UP000006050"/>
    </source>
</evidence>
<proteinExistence type="predicted"/>
<protein>
    <recommendedName>
        <fullName evidence="3">Outer membrane protein beta-barrel domain-containing protein</fullName>
    </recommendedName>
</protein>
<evidence type="ECO:0008006" key="3">
    <source>
        <dbReference type="Google" id="ProtNLM"/>
    </source>
</evidence>
<gene>
    <name evidence="1" type="ordered locus">Belba_0362</name>
</gene>
<reference evidence="2" key="1">
    <citation type="submission" date="2012-06" db="EMBL/GenBank/DDBJ databases">
        <title>The complete genome of Belliella baltica DSM 15883.</title>
        <authorList>
            <person name="Lucas S."/>
            <person name="Copeland A."/>
            <person name="Lapidus A."/>
            <person name="Goodwin L."/>
            <person name="Pitluck S."/>
            <person name="Peters L."/>
            <person name="Mikhailova N."/>
            <person name="Davenport K."/>
            <person name="Kyrpides N."/>
            <person name="Mavromatis K."/>
            <person name="Pagani I."/>
            <person name="Ivanova N."/>
            <person name="Ovchinnikova G."/>
            <person name="Zeytun A."/>
            <person name="Detter J.C."/>
            <person name="Han C."/>
            <person name="Land M."/>
            <person name="Hauser L."/>
            <person name="Markowitz V."/>
            <person name="Cheng J.-F."/>
            <person name="Hugenholtz P."/>
            <person name="Woyke T."/>
            <person name="Wu D."/>
            <person name="Tindall B."/>
            <person name="Pomrenke H."/>
            <person name="Brambilla E."/>
            <person name="Klenk H.-P."/>
            <person name="Eisen J.A."/>
        </authorList>
    </citation>
    <scope>NUCLEOTIDE SEQUENCE [LARGE SCALE GENOMIC DNA]</scope>
    <source>
        <strain evidence="2">DSM 15883 / CIP 108006 / LMG 21964 / BA134</strain>
    </source>
</reference>
<accession>I3Z1A7</accession>
<sequence>MLVLGEFIQIMKKQILILLFIISSFSVSAQSYDIGIHGGVFTPIDFWYYVDGEIGASTGIKFNYHFNEKLTLSSNYFHGYFHFSPAGAEERINGQRIGRERSRATYNAVSFVFLRKFKLKNNWEFHAGTGVGYFLEHWEGEKNYLSGIKRYKRDFTMPIEVNFNKQVNENLVIGIKSGVFLTPFYIFGGFHLGPEISYRF</sequence>